<organism evidence="4 5">
    <name type="scientific">Stichopus japonicus</name>
    <name type="common">Sea cucumber</name>
    <dbReference type="NCBI Taxonomy" id="307972"/>
    <lineage>
        <taxon>Eukaryota</taxon>
        <taxon>Metazoa</taxon>
        <taxon>Echinodermata</taxon>
        <taxon>Eleutherozoa</taxon>
        <taxon>Echinozoa</taxon>
        <taxon>Holothuroidea</taxon>
        <taxon>Aspidochirotacea</taxon>
        <taxon>Aspidochirotida</taxon>
        <taxon>Stichopodidae</taxon>
        <taxon>Apostichopus</taxon>
    </lineage>
</organism>
<dbReference type="Proteomes" id="UP000230750">
    <property type="component" value="Unassembled WGS sequence"/>
</dbReference>
<dbReference type="GO" id="GO:0005829">
    <property type="term" value="C:cytosol"/>
    <property type="evidence" value="ECO:0007669"/>
    <property type="project" value="TreeGrafter"/>
</dbReference>
<dbReference type="Gene3D" id="3.40.50.720">
    <property type="entry name" value="NAD(P)-binding Rossmann-like Domain"/>
    <property type="match status" value="1"/>
</dbReference>
<accession>A0A2G8JND6</accession>
<dbReference type="PANTHER" id="PTHR43391">
    <property type="entry name" value="RETINOL DEHYDROGENASE-RELATED"/>
    <property type="match status" value="1"/>
</dbReference>
<dbReference type="PRINTS" id="PR00081">
    <property type="entry name" value="GDHRDH"/>
</dbReference>
<dbReference type="STRING" id="307972.A0A2G8JND6"/>
<dbReference type="GO" id="GO:0016491">
    <property type="term" value="F:oxidoreductase activity"/>
    <property type="evidence" value="ECO:0007669"/>
    <property type="project" value="UniProtKB-KW"/>
</dbReference>
<gene>
    <name evidence="4" type="ORF">BSL78_25881</name>
</gene>
<dbReference type="AlphaFoldDB" id="A0A2G8JND6"/>
<dbReference type="Pfam" id="PF00106">
    <property type="entry name" value="adh_short"/>
    <property type="match status" value="1"/>
</dbReference>
<proteinExistence type="inferred from homology"/>
<evidence type="ECO:0000256" key="1">
    <source>
        <dbReference type="ARBA" id="ARBA00006484"/>
    </source>
</evidence>
<dbReference type="EMBL" id="MRZV01001525">
    <property type="protein sequence ID" value="PIK37281.1"/>
    <property type="molecule type" value="Genomic_DNA"/>
</dbReference>
<dbReference type="PROSITE" id="PS00061">
    <property type="entry name" value="ADH_SHORT"/>
    <property type="match status" value="1"/>
</dbReference>
<dbReference type="InterPro" id="IPR036291">
    <property type="entry name" value="NAD(P)-bd_dom_sf"/>
</dbReference>
<protein>
    <submittedName>
        <fullName evidence="4">Putative retinol dehydrogenase 8</fullName>
    </submittedName>
</protein>
<dbReference type="OrthoDB" id="9104691at2759"/>
<evidence type="ECO:0000313" key="4">
    <source>
        <dbReference type="EMBL" id="PIK37281.1"/>
    </source>
</evidence>
<keyword evidence="2" id="KW-0560">Oxidoreductase</keyword>
<evidence type="ECO:0000256" key="2">
    <source>
        <dbReference type="ARBA" id="ARBA00023002"/>
    </source>
</evidence>
<sequence>MAESNVKVVVITGCSSGIGLDTAVLLAKEKNFKVLATMRNLQKKGDLEKAAAGTLNKTLFIQELDVSKEESIEKFVKATFDSEGRIDVLINNAASGQHGHFESVTLEQMQSLFQTNVFGTLRITQEVVKKMKERKSGHIIFISSIGGITPFPFSDFYVGTKFAIEGIAGSMAPLLRHYNIFVTSVEPGPVQTSFTTNISKNNQGGITGRDEVDVDAGVDDVARNQRKKFLATYGPVMQQTMQTGEDVGQVIKNCICSEKPSLRVQTSDAMKQRAKLVLVDPSGDKMTDELEKLLQ</sequence>
<comment type="similarity">
    <text evidence="1 3">Belongs to the short-chain dehydrogenases/reductases (SDR) family.</text>
</comment>
<reference evidence="4 5" key="1">
    <citation type="journal article" date="2017" name="PLoS Biol.">
        <title>The sea cucumber genome provides insights into morphological evolution and visceral regeneration.</title>
        <authorList>
            <person name="Zhang X."/>
            <person name="Sun L."/>
            <person name="Yuan J."/>
            <person name="Sun Y."/>
            <person name="Gao Y."/>
            <person name="Zhang L."/>
            <person name="Li S."/>
            <person name="Dai H."/>
            <person name="Hamel J.F."/>
            <person name="Liu C."/>
            <person name="Yu Y."/>
            <person name="Liu S."/>
            <person name="Lin W."/>
            <person name="Guo K."/>
            <person name="Jin S."/>
            <person name="Xu P."/>
            <person name="Storey K.B."/>
            <person name="Huan P."/>
            <person name="Zhang T."/>
            <person name="Zhou Y."/>
            <person name="Zhang J."/>
            <person name="Lin C."/>
            <person name="Li X."/>
            <person name="Xing L."/>
            <person name="Huo D."/>
            <person name="Sun M."/>
            <person name="Wang L."/>
            <person name="Mercier A."/>
            <person name="Li F."/>
            <person name="Yang H."/>
            <person name="Xiang J."/>
        </authorList>
    </citation>
    <scope>NUCLEOTIDE SEQUENCE [LARGE SCALE GENOMIC DNA]</scope>
    <source>
        <strain evidence="4">Shaxun</strain>
        <tissue evidence="4">Muscle</tissue>
    </source>
</reference>
<keyword evidence="5" id="KW-1185">Reference proteome</keyword>
<dbReference type="InterPro" id="IPR002347">
    <property type="entry name" value="SDR_fam"/>
</dbReference>
<dbReference type="SUPFAM" id="SSF51735">
    <property type="entry name" value="NAD(P)-binding Rossmann-fold domains"/>
    <property type="match status" value="1"/>
</dbReference>
<evidence type="ECO:0000256" key="3">
    <source>
        <dbReference type="RuleBase" id="RU000363"/>
    </source>
</evidence>
<comment type="caution">
    <text evidence="4">The sequence shown here is derived from an EMBL/GenBank/DDBJ whole genome shotgun (WGS) entry which is preliminary data.</text>
</comment>
<evidence type="ECO:0000313" key="5">
    <source>
        <dbReference type="Proteomes" id="UP000230750"/>
    </source>
</evidence>
<dbReference type="PRINTS" id="PR00080">
    <property type="entry name" value="SDRFAMILY"/>
</dbReference>
<dbReference type="InterPro" id="IPR020904">
    <property type="entry name" value="Sc_DH/Rdtase_CS"/>
</dbReference>
<dbReference type="PANTHER" id="PTHR43391:SF86">
    <property type="entry name" value="SHORT-CHAIN DEHYDROGENASE_REDUCTASE FAMILY PROTEIN"/>
    <property type="match status" value="1"/>
</dbReference>
<name>A0A2G8JND6_STIJA</name>